<dbReference type="AlphaFoldDB" id="A0A392TIS5"/>
<accession>A0A392TIS5</accession>
<reference evidence="1 2" key="1">
    <citation type="journal article" date="2018" name="Front. Plant Sci.">
        <title>Red Clover (Trifolium pratense) and Zigzag Clover (T. medium) - A Picture of Genomic Similarities and Differences.</title>
        <authorList>
            <person name="Dluhosova J."/>
            <person name="Istvanek J."/>
            <person name="Nedelnik J."/>
            <person name="Repkova J."/>
        </authorList>
    </citation>
    <scope>NUCLEOTIDE SEQUENCE [LARGE SCALE GENOMIC DNA]</scope>
    <source>
        <strain evidence="2">cv. 10/8</strain>
        <tissue evidence="1">Leaf</tissue>
    </source>
</reference>
<comment type="caution">
    <text evidence="1">The sequence shown here is derived from an EMBL/GenBank/DDBJ whole genome shotgun (WGS) entry which is preliminary data.</text>
</comment>
<proteinExistence type="predicted"/>
<name>A0A392TIS5_9FABA</name>
<protein>
    <submittedName>
        <fullName evidence="1">Uncharacterized protein</fullName>
    </submittedName>
</protein>
<evidence type="ECO:0000313" key="2">
    <source>
        <dbReference type="Proteomes" id="UP000265520"/>
    </source>
</evidence>
<dbReference type="EMBL" id="LXQA010570615">
    <property type="protein sequence ID" value="MCI59825.1"/>
    <property type="molecule type" value="Genomic_DNA"/>
</dbReference>
<feature type="non-terminal residue" evidence="1">
    <location>
        <position position="1"/>
    </location>
</feature>
<keyword evidence="2" id="KW-1185">Reference proteome</keyword>
<dbReference type="Proteomes" id="UP000265520">
    <property type="component" value="Unassembled WGS sequence"/>
</dbReference>
<sequence length="85" mass="9526">HTAIAVRCGCGGYRISNIAAAVANSDRNLKPWSYAQIGIHNLCCHVELLLYVKVLVMYELLFEVNLVRESDFCARRTSSRTAKPQ</sequence>
<evidence type="ECO:0000313" key="1">
    <source>
        <dbReference type="EMBL" id="MCI59825.1"/>
    </source>
</evidence>
<organism evidence="1 2">
    <name type="scientific">Trifolium medium</name>
    <dbReference type="NCBI Taxonomy" id="97028"/>
    <lineage>
        <taxon>Eukaryota</taxon>
        <taxon>Viridiplantae</taxon>
        <taxon>Streptophyta</taxon>
        <taxon>Embryophyta</taxon>
        <taxon>Tracheophyta</taxon>
        <taxon>Spermatophyta</taxon>
        <taxon>Magnoliopsida</taxon>
        <taxon>eudicotyledons</taxon>
        <taxon>Gunneridae</taxon>
        <taxon>Pentapetalae</taxon>
        <taxon>rosids</taxon>
        <taxon>fabids</taxon>
        <taxon>Fabales</taxon>
        <taxon>Fabaceae</taxon>
        <taxon>Papilionoideae</taxon>
        <taxon>50 kb inversion clade</taxon>
        <taxon>NPAAA clade</taxon>
        <taxon>Hologalegina</taxon>
        <taxon>IRL clade</taxon>
        <taxon>Trifolieae</taxon>
        <taxon>Trifolium</taxon>
    </lineage>
</organism>